<feature type="transmembrane region" description="Helical" evidence="1">
    <location>
        <begin position="225"/>
        <end position="244"/>
    </location>
</feature>
<name>A0A6A6T7B6_9PLEO</name>
<reference evidence="2" key="1">
    <citation type="journal article" date="2020" name="Stud. Mycol.">
        <title>101 Dothideomycetes genomes: a test case for predicting lifestyles and emergence of pathogens.</title>
        <authorList>
            <person name="Haridas S."/>
            <person name="Albert R."/>
            <person name="Binder M."/>
            <person name="Bloem J."/>
            <person name="Labutti K."/>
            <person name="Salamov A."/>
            <person name="Andreopoulos B."/>
            <person name="Baker S."/>
            <person name="Barry K."/>
            <person name="Bills G."/>
            <person name="Bluhm B."/>
            <person name="Cannon C."/>
            <person name="Castanera R."/>
            <person name="Culley D."/>
            <person name="Daum C."/>
            <person name="Ezra D."/>
            <person name="Gonzalez J."/>
            <person name="Henrissat B."/>
            <person name="Kuo A."/>
            <person name="Liang C."/>
            <person name="Lipzen A."/>
            <person name="Lutzoni F."/>
            <person name="Magnuson J."/>
            <person name="Mondo S."/>
            <person name="Nolan M."/>
            <person name="Ohm R."/>
            <person name="Pangilinan J."/>
            <person name="Park H.-J."/>
            <person name="Ramirez L."/>
            <person name="Alfaro M."/>
            <person name="Sun H."/>
            <person name="Tritt A."/>
            <person name="Yoshinaga Y."/>
            <person name="Zwiers L.-H."/>
            <person name="Turgeon B."/>
            <person name="Goodwin S."/>
            <person name="Spatafora J."/>
            <person name="Crous P."/>
            <person name="Grigoriev I."/>
        </authorList>
    </citation>
    <scope>NUCLEOTIDE SEQUENCE</scope>
    <source>
        <strain evidence="2">CBS 122681</strain>
    </source>
</reference>
<dbReference type="OrthoDB" id="5427664at2759"/>
<feature type="transmembrane region" description="Helical" evidence="1">
    <location>
        <begin position="175"/>
        <end position="197"/>
    </location>
</feature>
<feature type="transmembrane region" description="Helical" evidence="1">
    <location>
        <begin position="290"/>
        <end position="306"/>
    </location>
</feature>
<keyword evidence="1" id="KW-0472">Membrane</keyword>
<evidence type="ECO:0000313" key="2">
    <source>
        <dbReference type="EMBL" id="KAF2654444.1"/>
    </source>
</evidence>
<protein>
    <recommendedName>
        <fullName evidence="4">Transmembrane protein</fullName>
    </recommendedName>
</protein>
<dbReference type="PANTHER" id="PTHR37577">
    <property type="entry name" value="INTEGRAL MEMBRANE PROTEIN"/>
    <property type="match status" value="1"/>
</dbReference>
<feature type="transmembrane region" description="Helical" evidence="1">
    <location>
        <begin position="479"/>
        <end position="497"/>
    </location>
</feature>
<keyword evidence="3" id="KW-1185">Reference proteome</keyword>
<sequence>MSCGTCDYDCSYEYISSESLPICSNADVSGIGVIVGYSVNAAIVLIIIIVNYLFAFDPEADPFLLEKPGAQSRADFKPNPIDKLFIDVFRKRLRICPRVSDNVEKALMKCVLSMSDLQILTGLSILISGFVQMRCGISRYHWNILIYLAWFSSLTHFGCLSILRNYLFNHPGERAWRLFFMAAIVIMLMVALLPTGIYESSFKPGSAIICSYQHAFRTDVQSAPFVKMVISMVFLIVGVFIRFLKLLPQVSTPTTSRVHFPFNTLATNLLSRLHHWSKVDRSPFGWRRLLVYRPILAFSLLLRVSIDFYSSMLVEVLWMTKSFAWGLLNLVQVRKPAADGENTWTFGQVVPVVLIAAPVLTVVEFLYSGDEKTSLQTVPRPAVPAPVLALPSVSSSPQTAVAPESSVAPFTTVDEVQDNPNHDFYGTSSWFQLLIFLYIVVFLEFSVYTLMIAQSKASVFVSIANSFVTVSFTETVFAWALVYCPLYGISYALLALLCEHHRSSRFAFWLQMLLIASMLFFITLLSPPVVWFSTAMSSATGLYVFSTEANWAPLVAYVSVYVLLAVCLHAHERVRLANFVA</sequence>
<feature type="transmembrane region" description="Helical" evidence="1">
    <location>
        <begin position="144"/>
        <end position="163"/>
    </location>
</feature>
<feature type="transmembrane region" description="Helical" evidence="1">
    <location>
        <begin position="34"/>
        <end position="54"/>
    </location>
</feature>
<evidence type="ECO:0000313" key="3">
    <source>
        <dbReference type="Proteomes" id="UP000799324"/>
    </source>
</evidence>
<evidence type="ECO:0008006" key="4">
    <source>
        <dbReference type="Google" id="ProtNLM"/>
    </source>
</evidence>
<dbReference type="AlphaFoldDB" id="A0A6A6T7B6"/>
<accession>A0A6A6T7B6</accession>
<dbReference type="PANTHER" id="PTHR37577:SF1">
    <property type="entry name" value="INTEGRAL MEMBRANE PROTEIN"/>
    <property type="match status" value="1"/>
</dbReference>
<organism evidence="2 3">
    <name type="scientific">Lophiostoma macrostomum CBS 122681</name>
    <dbReference type="NCBI Taxonomy" id="1314788"/>
    <lineage>
        <taxon>Eukaryota</taxon>
        <taxon>Fungi</taxon>
        <taxon>Dikarya</taxon>
        <taxon>Ascomycota</taxon>
        <taxon>Pezizomycotina</taxon>
        <taxon>Dothideomycetes</taxon>
        <taxon>Pleosporomycetidae</taxon>
        <taxon>Pleosporales</taxon>
        <taxon>Lophiostomataceae</taxon>
        <taxon>Lophiostoma</taxon>
    </lineage>
</organism>
<keyword evidence="1" id="KW-0812">Transmembrane</keyword>
<dbReference type="EMBL" id="MU004364">
    <property type="protein sequence ID" value="KAF2654444.1"/>
    <property type="molecule type" value="Genomic_DNA"/>
</dbReference>
<feature type="transmembrane region" description="Helical" evidence="1">
    <location>
        <begin position="551"/>
        <end position="570"/>
    </location>
</feature>
<proteinExistence type="predicted"/>
<keyword evidence="1" id="KW-1133">Transmembrane helix</keyword>
<feature type="transmembrane region" description="Helical" evidence="1">
    <location>
        <begin position="343"/>
        <end position="367"/>
    </location>
</feature>
<dbReference type="Proteomes" id="UP000799324">
    <property type="component" value="Unassembled WGS sequence"/>
</dbReference>
<evidence type="ECO:0000256" key="1">
    <source>
        <dbReference type="SAM" id="Phobius"/>
    </source>
</evidence>
<gene>
    <name evidence="2" type="ORF">K491DRAFT_779543</name>
</gene>
<dbReference type="InterPro" id="IPR053018">
    <property type="entry name" value="Elsinochrome_Biosynth-Asso"/>
</dbReference>
<feature type="transmembrane region" description="Helical" evidence="1">
    <location>
        <begin position="430"/>
        <end position="450"/>
    </location>
</feature>
<feature type="transmembrane region" description="Helical" evidence="1">
    <location>
        <begin position="509"/>
        <end position="531"/>
    </location>
</feature>